<dbReference type="HOGENOM" id="CLU_023194_4_2_7"/>
<dbReference type="GO" id="GO:0000166">
    <property type="term" value="F:nucleotide binding"/>
    <property type="evidence" value="ECO:0007669"/>
    <property type="project" value="InterPro"/>
</dbReference>
<accession>W4LE58</accession>
<reference evidence="2 3" key="1">
    <citation type="journal article" date="2014" name="Nature">
        <title>An environmental bacterial taxon with a large and distinct metabolic repertoire.</title>
        <authorList>
            <person name="Wilson M.C."/>
            <person name="Mori T."/>
            <person name="Ruckert C."/>
            <person name="Uria A.R."/>
            <person name="Helf M.J."/>
            <person name="Takada K."/>
            <person name="Gernert C."/>
            <person name="Steffens U.A."/>
            <person name="Heycke N."/>
            <person name="Schmitt S."/>
            <person name="Rinke C."/>
            <person name="Helfrich E.J."/>
            <person name="Brachmann A.O."/>
            <person name="Gurgui C."/>
            <person name="Wakimoto T."/>
            <person name="Kracht M."/>
            <person name="Crusemann M."/>
            <person name="Hentschel U."/>
            <person name="Abe I."/>
            <person name="Matsunaga S."/>
            <person name="Kalinowski J."/>
            <person name="Takeyama H."/>
            <person name="Piel J."/>
        </authorList>
    </citation>
    <scope>NUCLEOTIDE SEQUENCE [LARGE SCALE GENOMIC DNA]</scope>
    <source>
        <strain evidence="3">TSY1</strain>
    </source>
</reference>
<dbReference type="Pfam" id="PF01408">
    <property type="entry name" value="GFO_IDH_MocA"/>
    <property type="match status" value="1"/>
</dbReference>
<evidence type="ECO:0000313" key="2">
    <source>
        <dbReference type="EMBL" id="ETW95985.1"/>
    </source>
</evidence>
<feature type="domain" description="Gfo/Idh/MocA-like oxidoreductase N-terminal" evidence="1">
    <location>
        <begin position="9"/>
        <end position="127"/>
    </location>
</feature>
<gene>
    <name evidence="2" type="ORF">ETSY1_28415</name>
</gene>
<sequence length="437" mass="48635">MSKIATPHAAIIGLGNRGYIYAQLIKHFGGHVSVGVDPSAYRRAQLAQLFPGAMLFESWQELFDMHQERPRIDCLVIATPDQERRDLVIKATELGKPMLVEKPMALTTEDCLAIADAVERRGVRFVLAYVMRYTPFYRQVQQCIAAGMIGRVEKINATEFIERGHYRHSYVRNEMWNQGPLLDLKSGHDINMLLSMYGDQGCVQVDSVASPLYYIPENQPREANGADRCMTCPAEKSCDASAVDFYVRRRVAQGHTAWPLNHLVADGPITYESVTAALEHGPFGRCAFQCGSNVSGHQEVRLQFEDGTLAQFSLNTGGHRINRTIEITGSEGFLTGSMEDSLITIHRYDRDDTQTIEVDPGYVLTPHRHAGGDEGLTQAFMTALQTDDWSQMPTDHDDALRTHQVVYQAEASRHAGGRPMPVMASGGWAEMSLSLMA</sequence>
<dbReference type="SUPFAM" id="SSF55347">
    <property type="entry name" value="Glyceraldehyde-3-phosphate dehydrogenase-like, C-terminal domain"/>
    <property type="match status" value="1"/>
</dbReference>
<keyword evidence="3" id="KW-1185">Reference proteome</keyword>
<name>W4LE58_ENTF1</name>
<dbReference type="InterPro" id="IPR036291">
    <property type="entry name" value="NAD(P)-bd_dom_sf"/>
</dbReference>
<dbReference type="Gene3D" id="3.40.50.720">
    <property type="entry name" value="NAD(P)-binding Rossmann-like Domain"/>
    <property type="match status" value="1"/>
</dbReference>
<dbReference type="Proteomes" id="UP000019141">
    <property type="component" value="Unassembled WGS sequence"/>
</dbReference>
<organism evidence="2 3">
    <name type="scientific">Entotheonella factor</name>
    <dbReference type="NCBI Taxonomy" id="1429438"/>
    <lineage>
        <taxon>Bacteria</taxon>
        <taxon>Pseudomonadati</taxon>
        <taxon>Nitrospinota/Tectimicrobiota group</taxon>
        <taxon>Candidatus Tectimicrobiota</taxon>
        <taxon>Candidatus Entotheonellia</taxon>
        <taxon>Candidatus Entotheonellales</taxon>
        <taxon>Candidatus Entotheonellaceae</taxon>
        <taxon>Candidatus Entotheonella</taxon>
    </lineage>
</organism>
<evidence type="ECO:0000259" key="1">
    <source>
        <dbReference type="Pfam" id="PF01408"/>
    </source>
</evidence>
<dbReference type="PANTHER" id="PTHR43377:SF2">
    <property type="entry name" value="BINDING ROSSMANN FOLD OXIDOREDUCTASE, PUTATIVE (AFU_ORTHOLOGUE AFUA_4G00560)-RELATED"/>
    <property type="match status" value="1"/>
</dbReference>
<evidence type="ECO:0000313" key="3">
    <source>
        <dbReference type="Proteomes" id="UP000019141"/>
    </source>
</evidence>
<dbReference type="SUPFAM" id="SSF51735">
    <property type="entry name" value="NAD(P)-binding Rossmann-fold domains"/>
    <property type="match status" value="1"/>
</dbReference>
<dbReference type="InterPro" id="IPR000683">
    <property type="entry name" value="Gfo/Idh/MocA-like_OxRdtase_N"/>
</dbReference>
<comment type="caution">
    <text evidence="2">The sequence shown here is derived from an EMBL/GenBank/DDBJ whole genome shotgun (WGS) entry which is preliminary data.</text>
</comment>
<dbReference type="InterPro" id="IPR051450">
    <property type="entry name" value="Gfo/Idh/MocA_Oxidoreductases"/>
</dbReference>
<protein>
    <recommendedName>
        <fullName evidence="1">Gfo/Idh/MocA-like oxidoreductase N-terminal domain-containing protein</fullName>
    </recommendedName>
</protein>
<dbReference type="EMBL" id="AZHW01000849">
    <property type="protein sequence ID" value="ETW95985.1"/>
    <property type="molecule type" value="Genomic_DNA"/>
</dbReference>
<dbReference type="PANTHER" id="PTHR43377">
    <property type="entry name" value="BILIVERDIN REDUCTASE A"/>
    <property type="match status" value="1"/>
</dbReference>
<dbReference type="AlphaFoldDB" id="W4LE58"/>
<dbReference type="Gene3D" id="3.30.360.10">
    <property type="entry name" value="Dihydrodipicolinate Reductase, domain 2"/>
    <property type="match status" value="1"/>
</dbReference>
<proteinExistence type="predicted"/>